<keyword evidence="4" id="KW-1185">Reference proteome</keyword>
<dbReference type="AlphaFoldDB" id="A0AAV3P334"/>
<organism evidence="3 4">
    <name type="scientific">Lithospermum erythrorhizon</name>
    <name type="common">Purple gromwell</name>
    <name type="synonym">Lithospermum officinale var. erythrorhizon</name>
    <dbReference type="NCBI Taxonomy" id="34254"/>
    <lineage>
        <taxon>Eukaryota</taxon>
        <taxon>Viridiplantae</taxon>
        <taxon>Streptophyta</taxon>
        <taxon>Embryophyta</taxon>
        <taxon>Tracheophyta</taxon>
        <taxon>Spermatophyta</taxon>
        <taxon>Magnoliopsida</taxon>
        <taxon>eudicotyledons</taxon>
        <taxon>Gunneridae</taxon>
        <taxon>Pentapetalae</taxon>
        <taxon>asterids</taxon>
        <taxon>lamiids</taxon>
        <taxon>Boraginales</taxon>
        <taxon>Boraginaceae</taxon>
        <taxon>Boraginoideae</taxon>
        <taxon>Lithospermeae</taxon>
        <taxon>Lithospermum</taxon>
    </lineage>
</organism>
<dbReference type="Pfam" id="PF10536">
    <property type="entry name" value="PMD"/>
    <property type="match status" value="1"/>
</dbReference>
<dbReference type="PANTHER" id="PTHR36607:SF20">
    <property type="entry name" value="AMINOTRANSFERASE-LIKE PLANT MOBILE DOMAIN-CONTAINING PROTEIN"/>
    <property type="match status" value="1"/>
</dbReference>
<dbReference type="PANTHER" id="PTHR36607">
    <property type="entry name" value="1,2-DIHYDROXY-3-KETO-5-METHYLTHIOPENTENE DIOXYGENASE 4"/>
    <property type="match status" value="1"/>
</dbReference>
<comment type="caution">
    <text evidence="3">The sequence shown here is derived from an EMBL/GenBank/DDBJ whole genome shotgun (WGS) entry which is preliminary data.</text>
</comment>
<evidence type="ECO:0000313" key="4">
    <source>
        <dbReference type="Proteomes" id="UP001454036"/>
    </source>
</evidence>
<name>A0AAV3P334_LITER</name>
<sequence>MSDRRGSADVVDMSPAIGLGIGIPSLLDVGLYASFLFVGCWVVVFFSMPYFPFDYLLFVLLVRGCCLSWGTLSSKDSGGDMSWTPRDLSRRWSWHSTITLHGLFKYIPGYWEWAEDVLIRCFAKLSTATIYEVVRASLFIYEYSDPLMKAFVECWCPSTNTPLLPHGEVSIFLWDLYKLGGLPIAGYLMDEVVPSAECLSSSIAECISFWGALPQSYTGPSTVEGDRAGSCHGSHSAESLRVFARLGVPSSLVDEVYRGSFLCCWLCTFILPLDVTSRIRPSVFKMASCMVAGKIVSLAIPVLASIYRGLHLITTTRYPSNSGCYLCMYTSMKRHPPYRYLDERIPYWVSLRPSRPASSPCIYR</sequence>
<feature type="domain" description="Aminotransferase-like plant mobile" evidence="2">
    <location>
        <begin position="130"/>
        <end position="319"/>
    </location>
</feature>
<feature type="transmembrane region" description="Helical" evidence="1">
    <location>
        <begin position="29"/>
        <end position="48"/>
    </location>
</feature>
<keyword evidence="1" id="KW-1133">Transmembrane helix</keyword>
<dbReference type="EMBL" id="BAABME010000844">
    <property type="protein sequence ID" value="GAA0145879.1"/>
    <property type="molecule type" value="Genomic_DNA"/>
</dbReference>
<dbReference type="Proteomes" id="UP001454036">
    <property type="component" value="Unassembled WGS sequence"/>
</dbReference>
<reference evidence="3 4" key="1">
    <citation type="submission" date="2024-01" db="EMBL/GenBank/DDBJ databases">
        <title>The complete chloroplast genome sequence of Lithospermum erythrorhizon: insights into the phylogenetic relationship among Boraginaceae species and the maternal lineages of purple gromwells.</title>
        <authorList>
            <person name="Okada T."/>
            <person name="Watanabe K."/>
        </authorList>
    </citation>
    <scope>NUCLEOTIDE SEQUENCE [LARGE SCALE GENOMIC DNA]</scope>
</reference>
<proteinExistence type="predicted"/>
<gene>
    <name evidence="3" type="ORF">LIER_05960</name>
</gene>
<evidence type="ECO:0000313" key="3">
    <source>
        <dbReference type="EMBL" id="GAA0145879.1"/>
    </source>
</evidence>
<keyword evidence="1" id="KW-0812">Transmembrane</keyword>
<keyword evidence="1" id="KW-0472">Membrane</keyword>
<evidence type="ECO:0000259" key="2">
    <source>
        <dbReference type="Pfam" id="PF10536"/>
    </source>
</evidence>
<protein>
    <recommendedName>
        <fullName evidence="2">Aminotransferase-like plant mobile domain-containing protein</fullName>
    </recommendedName>
</protein>
<evidence type="ECO:0000256" key="1">
    <source>
        <dbReference type="SAM" id="Phobius"/>
    </source>
</evidence>
<accession>A0AAV3P334</accession>
<dbReference type="InterPro" id="IPR019557">
    <property type="entry name" value="AminoTfrase-like_pln_mobile"/>
</dbReference>